<dbReference type="PANTHER" id="PTHR40074">
    <property type="entry name" value="O-ACETYLTRANSFERASE WECH"/>
    <property type="match status" value="1"/>
</dbReference>
<keyword evidence="3" id="KW-1003">Cell membrane</keyword>
<feature type="transmembrane region" description="Helical" evidence="7">
    <location>
        <begin position="88"/>
        <end position="109"/>
    </location>
</feature>
<evidence type="ECO:0000313" key="9">
    <source>
        <dbReference type="EMBL" id="THF32633.1"/>
    </source>
</evidence>
<name>A0AAQ2DD02_9PSED</name>
<evidence type="ECO:0000256" key="6">
    <source>
        <dbReference type="ARBA" id="ARBA00023136"/>
    </source>
</evidence>
<dbReference type="Pfam" id="PF01757">
    <property type="entry name" value="Acyl_transf_3"/>
    <property type="match status" value="1"/>
</dbReference>
<feature type="transmembrane region" description="Helical" evidence="7">
    <location>
        <begin position="319"/>
        <end position="339"/>
    </location>
</feature>
<evidence type="ECO:0000259" key="8">
    <source>
        <dbReference type="Pfam" id="PF01757"/>
    </source>
</evidence>
<dbReference type="EMBL" id="SSBS01000003">
    <property type="protein sequence ID" value="THF32633.1"/>
    <property type="molecule type" value="Genomic_DNA"/>
</dbReference>
<dbReference type="Proteomes" id="UP000310574">
    <property type="component" value="Unassembled WGS sequence"/>
</dbReference>
<feature type="transmembrane region" description="Helical" evidence="7">
    <location>
        <begin position="58"/>
        <end position="76"/>
    </location>
</feature>
<sequence>MHTMTLQKDPGRLAWADACRLIAMFGVLLIHISAPIFYDFRNIELNSFLVANGLDSIARVSVPLFAMLSGALLLGRDMSKGLGGIVSRILKVAIPLAFWSVLHVFWINYWTGKPMDIPNALAQAWQGPVMYHLWFVYMTIGVYILLPILQPISVALLASKRLAAYFFGVWFAVNAVTIYFPANIVTHLTLTSFLNWPGYFLLGFYIIRSDVLTRLPIWGSALVFCLATLATFLLSWRFNSLSAVPDETAFLYFSPNVLIAACAAFHMISKIRVTPILLRPVAFLSSIVFPVYFMHLLVIDLIKAGMFGFTLNLASMSTFTAIFSLSLSTFAVCLLLAALTRVIPYSAKLVG</sequence>
<feature type="transmembrane region" description="Helical" evidence="7">
    <location>
        <begin position="21"/>
        <end position="38"/>
    </location>
</feature>
<feature type="domain" description="Acyltransferase 3" evidence="8">
    <location>
        <begin position="14"/>
        <end position="337"/>
    </location>
</feature>
<comment type="subcellular location">
    <subcellularLocation>
        <location evidence="1">Cell membrane</location>
        <topology evidence="1">Multi-pass membrane protein</topology>
    </subcellularLocation>
</comment>
<feature type="transmembrane region" description="Helical" evidence="7">
    <location>
        <begin position="188"/>
        <end position="207"/>
    </location>
</feature>
<accession>A0AAQ2DD02</accession>
<organism evidence="9 10">
    <name type="scientific">Pseudomonas atacamensis</name>
    <dbReference type="NCBI Taxonomy" id="2565368"/>
    <lineage>
        <taxon>Bacteria</taxon>
        <taxon>Pseudomonadati</taxon>
        <taxon>Pseudomonadota</taxon>
        <taxon>Gammaproteobacteria</taxon>
        <taxon>Pseudomonadales</taxon>
        <taxon>Pseudomonadaceae</taxon>
        <taxon>Pseudomonas</taxon>
    </lineage>
</organism>
<evidence type="ECO:0000256" key="7">
    <source>
        <dbReference type="SAM" id="Phobius"/>
    </source>
</evidence>
<dbReference type="GO" id="GO:0016413">
    <property type="term" value="F:O-acetyltransferase activity"/>
    <property type="evidence" value="ECO:0007669"/>
    <property type="project" value="TreeGrafter"/>
</dbReference>
<keyword evidence="4 7" id="KW-0812">Transmembrane</keyword>
<proteinExistence type="inferred from homology"/>
<evidence type="ECO:0000256" key="5">
    <source>
        <dbReference type="ARBA" id="ARBA00022989"/>
    </source>
</evidence>
<feature type="transmembrane region" description="Helical" evidence="7">
    <location>
        <begin position="281"/>
        <end position="299"/>
    </location>
</feature>
<feature type="transmembrane region" description="Helical" evidence="7">
    <location>
        <begin position="250"/>
        <end position="269"/>
    </location>
</feature>
<keyword evidence="5 7" id="KW-1133">Transmembrane helix</keyword>
<feature type="transmembrane region" description="Helical" evidence="7">
    <location>
        <begin position="219"/>
        <end position="238"/>
    </location>
</feature>
<dbReference type="GO" id="GO:0009246">
    <property type="term" value="P:enterobacterial common antigen biosynthetic process"/>
    <property type="evidence" value="ECO:0007669"/>
    <property type="project" value="TreeGrafter"/>
</dbReference>
<keyword evidence="6 7" id="KW-0472">Membrane</keyword>
<dbReference type="PANTHER" id="PTHR40074:SF2">
    <property type="entry name" value="O-ACETYLTRANSFERASE WECH"/>
    <property type="match status" value="1"/>
</dbReference>
<dbReference type="InterPro" id="IPR002656">
    <property type="entry name" value="Acyl_transf_3_dom"/>
</dbReference>
<comment type="similarity">
    <text evidence="2">Belongs to the acyltransferase 3 family.</text>
</comment>
<evidence type="ECO:0000313" key="10">
    <source>
        <dbReference type="Proteomes" id="UP000310574"/>
    </source>
</evidence>
<gene>
    <name evidence="9" type="ORF">E5170_13395</name>
</gene>
<evidence type="ECO:0000256" key="1">
    <source>
        <dbReference type="ARBA" id="ARBA00004651"/>
    </source>
</evidence>
<reference evidence="9 10" key="1">
    <citation type="submission" date="2019-04" db="EMBL/GenBank/DDBJ databases">
        <title>Draft genome sequence of Pseudomonas sp. M7D1 isolated from rhizosphere of plant the flowery desert.</title>
        <authorList>
            <person name="Poblete-Morales M."/>
            <person name="Plaza N."/>
            <person name="Corsini G."/>
            <person name="Silva E."/>
        </authorList>
    </citation>
    <scope>NUCLEOTIDE SEQUENCE [LARGE SCALE GENOMIC DNA]</scope>
    <source>
        <strain evidence="9 10">M7D1</strain>
    </source>
</reference>
<dbReference type="AlphaFoldDB" id="A0AAQ2DD02"/>
<feature type="transmembrane region" description="Helical" evidence="7">
    <location>
        <begin position="129"/>
        <end position="150"/>
    </location>
</feature>
<comment type="caution">
    <text evidence="9">The sequence shown here is derived from an EMBL/GenBank/DDBJ whole genome shotgun (WGS) entry which is preliminary data.</text>
</comment>
<dbReference type="GO" id="GO:0005886">
    <property type="term" value="C:plasma membrane"/>
    <property type="evidence" value="ECO:0007669"/>
    <property type="project" value="UniProtKB-SubCell"/>
</dbReference>
<feature type="transmembrane region" description="Helical" evidence="7">
    <location>
        <begin position="162"/>
        <end position="182"/>
    </location>
</feature>
<evidence type="ECO:0000256" key="3">
    <source>
        <dbReference type="ARBA" id="ARBA00022475"/>
    </source>
</evidence>
<protein>
    <recommendedName>
        <fullName evidence="8">Acyltransferase 3 domain-containing protein</fullName>
    </recommendedName>
</protein>
<evidence type="ECO:0000256" key="2">
    <source>
        <dbReference type="ARBA" id="ARBA00007400"/>
    </source>
</evidence>
<evidence type="ECO:0000256" key="4">
    <source>
        <dbReference type="ARBA" id="ARBA00022692"/>
    </source>
</evidence>